<sequence length="355" mass="40778">MMIGLFCLLLETIVAAHHNKRTYKTNTCLLNISVSFKRSSQLRRLAIAYPGLKDGSLSKALEKLKFLEELSICPGWGYLQLDFEALGKYCPRLRTLELIDVNKYIGDEEVKAISVNLPELRQLKIIENLMLSNTGLQAILDGCRCLQVLDLRLCPDIDLTGDLGKRLEQIECVLHTEPYYYPYRAPGDFMDLETYKRALRCLFMHKFEIEMLHVSLICLSHMLNSRNSSFLDLRRCILYKLWWLNSNNLLILEEDESPKDQSESGTKKDILSSDTDVGFRVTLRNESIQSSSSVINAASSAIIRYDGCHNWEDRRSLHCVFGFYRFVYVLLKKVIRLALPVLLNLSHENLAQIAT</sequence>
<evidence type="ECO:0000313" key="3">
    <source>
        <dbReference type="Proteomes" id="UP001151760"/>
    </source>
</evidence>
<evidence type="ECO:0000256" key="1">
    <source>
        <dbReference type="SAM" id="SignalP"/>
    </source>
</evidence>
<dbReference type="EMBL" id="BQNB010014336">
    <property type="protein sequence ID" value="GJT26956.1"/>
    <property type="molecule type" value="Genomic_DNA"/>
</dbReference>
<dbReference type="PANTHER" id="PTHR38926">
    <property type="entry name" value="F-BOX DOMAIN CONTAINING PROTEIN, EXPRESSED"/>
    <property type="match status" value="1"/>
</dbReference>
<keyword evidence="3" id="KW-1185">Reference proteome</keyword>
<comment type="caution">
    <text evidence="2">The sequence shown here is derived from an EMBL/GenBank/DDBJ whole genome shotgun (WGS) entry which is preliminary data.</text>
</comment>
<reference evidence="2" key="2">
    <citation type="submission" date="2022-01" db="EMBL/GenBank/DDBJ databases">
        <authorList>
            <person name="Yamashiro T."/>
            <person name="Shiraishi A."/>
            <person name="Satake H."/>
            <person name="Nakayama K."/>
        </authorList>
    </citation>
    <scope>NUCLEOTIDE SEQUENCE</scope>
</reference>
<dbReference type="InterPro" id="IPR032675">
    <property type="entry name" value="LRR_dom_sf"/>
</dbReference>
<keyword evidence="1" id="KW-0732">Signal</keyword>
<dbReference type="Gene3D" id="3.80.10.10">
    <property type="entry name" value="Ribonuclease Inhibitor"/>
    <property type="match status" value="1"/>
</dbReference>
<feature type="chain" id="PRO_5045237964" evidence="1">
    <location>
        <begin position="17"/>
        <end position="355"/>
    </location>
</feature>
<accession>A0ABQ5CM60</accession>
<dbReference type="PANTHER" id="PTHR38926:SF80">
    <property type="entry name" value="F-BOX DOMAIN, LEUCINE-RICH REPEAT DOMAIN SUPERFAMILY"/>
    <property type="match status" value="1"/>
</dbReference>
<dbReference type="SUPFAM" id="SSF52047">
    <property type="entry name" value="RNI-like"/>
    <property type="match status" value="1"/>
</dbReference>
<dbReference type="Proteomes" id="UP001151760">
    <property type="component" value="Unassembled WGS sequence"/>
</dbReference>
<name>A0ABQ5CM60_9ASTR</name>
<proteinExistence type="predicted"/>
<evidence type="ECO:0000313" key="2">
    <source>
        <dbReference type="EMBL" id="GJT26956.1"/>
    </source>
</evidence>
<protein>
    <submittedName>
        <fullName evidence="2">F-box/LRR-repeat protein 23</fullName>
    </submittedName>
</protein>
<gene>
    <name evidence="2" type="ORF">Tco_0907231</name>
</gene>
<organism evidence="2 3">
    <name type="scientific">Tanacetum coccineum</name>
    <dbReference type="NCBI Taxonomy" id="301880"/>
    <lineage>
        <taxon>Eukaryota</taxon>
        <taxon>Viridiplantae</taxon>
        <taxon>Streptophyta</taxon>
        <taxon>Embryophyta</taxon>
        <taxon>Tracheophyta</taxon>
        <taxon>Spermatophyta</taxon>
        <taxon>Magnoliopsida</taxon>
        <taxon>eudicotyledons</taxon>
        <taxon>Gunneridae</taxon>
        <taxon>Pentapetalae</taxon>
        <taxon>asterids</taxon>
        <taxon>campanulids</taxon>
        <taxon>Asterales</taxon>
        <taxon>Asteraceae</taxon>
        <taxon>Asteroideae</taxon>
        <taxon>Anthemideae</taxon>
        <taxon>Anthemidinae</taxon>
        <taxon>Tanacetum</taxon>
    </lineage>
</organism>
<feature type="signal peptide" evidence="1">
    <location>
        <begin position="1"/>
        <end position="16"/>
    </location>
</feature>
<reference evidence="2" key="1">
    <citation type="journal article" date="2022" name="Int. J. Mol. Sci.">
        <title>Draft Genome of Tanacetum Coccineum: Genomic Comparison of Closely Related Tanacetum-Family Plants.</title>
        <authorList>
            <person name="Yamashiro T."/>
            <person name="Shiraishi A."/>
            <person name="Nakayama K."/>
            <person name="Satake H."/>
        </authorList>
    </citation>
    <scope>NUCLEOTIDE SEQUENCE</scope>
</reference>